<dbReference type="EMBL" id="CP000513">
    <property type="protein sequence ID" value="ABQ14122.1"/>
    <property type="molecule type" value="Genomic_DNA"/>
</dbReference>
<keyword evidence="1" id="KW-0812">Transmembrane</keyword>
<gene>
    <name evidence="2" type="primary">pilV</name>
    <name evidence="2" type="ordered locus">DNO_0894</name>
</gene>
<dbReference type="AlphaFoldDB" id="A5EY90"/>
<dbReference type="eggNOG" id="COG4967">
    <property type="taxonomic scope" value="Bacteria"/>
</dbReference>
<feature type="transmembrane region" description="Helical" evidence="1">
    <location>
        <begin position="12"/>
        <end position="32"/>
    </location>
</feature>
<evidence type="ECO:0000256" key="1">
    <source>
        <dbReference type="SAM" id="Phobius"/>
    </source>
</evidence>
<dbReference type="KEGG" id="dno:DNO_0894"/>
<reference evidence="2 3" key="1">
    <citation type="journal article" date="2007" name="Nat. Biotechnol.">
        <title>Genome sequence and identification of candidate vaccine antigens from the animal pathogen Dichelobacter nodosus.</title>
        <authorList>
            <person name="Myers G.S."/>
            <person name="Parker D."/>
            <person name="Al-Hasani K."/>
            <person name="Kennan R.M."/>
            <person name="Seemann T."/>
            <person name="Ren Q."/>
            <person name="Badger J.H."/>
            <person name="Selengut J.D."/>
            <person name="Deboy R.T."/>
            <person name="Tettelin H."/>
            <person name="Boyce J.D."/>
            <person name="McCarl V.P."/>
            <person name="Han X."/>
            <person name="Nelson W.C."/>
            <person name="Madupu R."/>
            <person name="Mohamoud Y."/>
            <person name="Holley T."/>
            <person name="Fedorova N."/>
            <person name="Khouri H."/>
            <person name="Bottomley S.P."/>
            <person name="Whittington R.J."/>
            <person name="Adler B."/>
            <person name="Songer J.G."/>
            <person name="Rood J.I."/>
            <person name="Paulsen I.T."/>
        </authorList>
    </citation>
    <scope>NUCLEOTIDE SEQUENCE [LARGE SCALE GENOMIC DNA]</scope>
    <source>
        <strain evidence="2 3">VCS1703A</strain>
    </source>
</reference>
<proteinExistence type="predicted"/>
<sequence>MLIKKQRGMTLLEVLVSMLIVAVGLVTTTMMLQVSNRYGYSAEYRARAMHEMQSLIEMVQANALGIDGYIFGIAKYQENGYSINIGTAEFKTDTCSGEKFKDKDVDKEACELRNKAGKNAVKQAYTEMTNWLQRVQAVVPNGQAAVTRDEDKTGIYTVTIMWRIFEADQRAEGSATSNKTDQVSVDFTL</sequence>
<evidence type="ECO:0000313" key="3">
    <source>
        <dbReference type="Proteomes" id="UP000000248"/>
    </source>
</evidence>
<dbReference type="HOGENOM" id="CLU_1432464_0_0_6"/>
<accession>A5EY90</accession>
<protein>
    <recommendedName>
        <fullName evidence="4">Type IV pilus modification protein PilV</fullName>
    </recommendedName>
</protein>
<dbReference type="OrthoDB" id="8547299at2"/>
<keyword evidence="3" id="KW-1185">Reference proteome</keyword>
<dbReference type="InterPro" id="IPR012902">
    <property type="entry name" value="N_methyl_site"/>
</dbReference>
<dbReference type="Proteomes" id="UP000000248">
    <property type="component" value="Chromosome"/>
</dbReference>
<name>A5EY90_DICNV</name>
<dbReference type="STRING" id="246195.DNO_0894"/>
<keyword evidence="1" id="KW-0472">Membrane</keyword>
<dbReference type="NCBIfam" id="TIGR02532">
    <property type="entry name" value="IV_pilin_GFxxxE"/>
    <property type="match status" value="1"/>
</dbReference>
<evidence type="ECO:0000313" key="2">
    <source>
        <dbReference type="EMBL" id="ABQ14122.1"/>
    </source>
</evidence>
<dbReference type="RefSeq" id="WP_012031210.1">
    <property type="nucleotide sequence ID" value="NC_009446.1"/>
</dbReference>
<dbReference type="Pfam" id="PF07963">
    <property type="entry name" value="N_methyl"/>
    <property type="match status" value="1"/>
</dbReference>
<organism evidence="2 3">
    <name type="scientific">Dichelobacter nodosus (strain VCS1703A)</name>
    <dbReference type="NCBI Taxonomy" id="246195"/>
    <lineage>
        <taxon>Bacteria</taxon>
        <taxon>Pseudomonadati</taxon>
        <taxon>Pseudomonadota</taxon>
        <taxon>Gammaproteobacteria</taxon>
        <taxon>Cardiobacteriales</taxon>
        <taxon>Cardiobacteriaceae</taxon>
        <taxon>Dichelobacter</taxon>
    </lineage>
</organism>
<keyword evidence="1" id="KW-1133">Transmembrane helix</keyword>
<evidence type="ECO:0008006" key="4">
    <source>
        <dbReference type="Google" id="ProtNLM"/>
    </source>
</evidence>